<accession>A0A812LXN7</accession>
<proteinExistence type="predicted"/>
<reference evidence="3" key="1">
    <citation type="submission" date="2021-02" db="EMBL/GenBank/DDBJ databases">
        <authorList>
            <person name="Dougan E. K."/>
            <person name="Rhodes N."/>
            <person name="Thang M."/>
            <person name="Chan C."/>
        </authorList>
    </citation>
    <scope>NUCLEOTIDE SEQUENCE</scope>
</reference>
<evidence type="ECO:0000313" key="3">
    <source>
        <dbReference type="EMBL" id="CAE7254902.1"/>
    </source>
</evidence>
<feature type="coiled-coil region" evidence="1">
    <location>
        <begin position="37"/>
        <end position="71"/>
    </location>
</feature>
<keyword evidence="4" id="KW-1185">Reference proteome</keyword>
<feature type="compositionally biased region" description="Basic and acidic residues" evidence="2">
    <location>
        <begin position="1"/>
        <end position="18"/>
    </location>
</feature>
<gene>
    <name evidence="3" type="ORF">SPIL2461_LOCUS5086</name>
</gene>
<dbReference type="EMBL" id="CAJNIZ010007070">
    <property type="protein sequence ID" value="CAE7254902.1"/>
    <property type="molecule type" value="Genomic_DNA"/>
</dbReference>
<dbReference type="Proteomes" id="UP000649617">
    <property type="component" value="Unassembled WGS sequence"/>
</dbReference>
<keyword evidence="1" id="KW-0175">Coiled coil</keyword>
<sequence length="112" mass="12443">MSSPDKKLRRLEGLKPENVDDEDTVSNNSYSAAALRVQVLERKNKALALELKEVKRKLAQERATSDSLRGELADKRAKLDFAAKATKELSRSVAAFGGILLMQQWGVCPENE</sequence>
<protein>
    <submittedName>
        <fullName evidence="3">Uncharacterized protein</fullName>
    </submittedName>
</protein>
<evidence type="ECO:0000256" key="2">
    <source>
        <dbReference type="SAM" id="MobiDB-lite"/>
    </source>
</evidence>
<organism evidence="3 4">
    <name type="scientific">Symbiodinium pilosum</name>
    <name type="common">Dinoflagellate</name>
    <dbReference type="NCBI Taxonomy" id="2952"/>
    <lineage>
        <taxon>Eukaryota</taxon>
        <taxon>Sar</taxon>
        <taxon>Alveolata</taxon>
        <taxon>Dinophyceae</taxon>
        <taxon>Suessiales</taxon>
        <taxon>Symbiodiniaceae</taxon>
        <taxon>Symbiodinium</taxon>
    </lineage>
</organism>
<evidence type="ECO:0000313" key="4">
    <source>
        <dbReference type="Proteomes" id="UP000649617"/>
    </source>
</evidence>
<comment type="caution">
    <text evidence="3">The sequence shown here is derived from an EMBL/GenBank/DDBJ whole genome shotgun (WGS) entry which is preliminary data.</text>
</comment>
<name>A0A812LXN7_SYMPI</name>
<evidence type="ECO:0000256" key="1">
    <source>
        <dbReference type="SAM" id="Coils"/>
    </source>
</evidence>
<feature type="region of interest" description="Disordered" evidence="2">
    <location>
        <begin position="1"/>
        <end position="25"/>
    </location>
</feature>
<dbReference type="AlphaFoldDB" id="A0A812LXN7"/>